<reference evidence="14 15" key="1">
    <citation type="submission" date="2020-08" db="EMBL/GenBank/DDBJ databases">
        <title>Genomic Encyclopedia of Type Strains, Phase III (KMG-III): the genomes of soil and plant-associated and newly described type strains.</title>
        <authorList>
            <person name="Whitman W."/>
        </authorList>
    </citation>
    <scope>NUCLEOTIDE SEQUENCE [LARGE SCALE GENOMIC DNA]</scope>
    <source>
        <strain evidence="14 15">CECT 8305</strain>
    </source>
</reference>
<dbReference type="EMBL" id="JACHJL010000007">
    <property type="protein sequence ID" value="MBB5936183.1"/>
    <property type="molecule type" value="Genomic_DNA"/>
</dbReference>
<keyword evidence="8" id="KW-0406">Ion transport</keyword>
<evidence type="ECO:0000256" key="7">
    <source>
        <dbReference type="ARBA" id="ARBA00022989"/>
    </source>
</evidence>
<evidence type="ECO:0000256" key="6">
    <source>
        <dbReference type="ARBA" id="ARBA00022842"/>
    </source>
</evidence>
<evidence type="ECO:0000313" key="15">
    <source>
        <dbReference type="Proteomes" id="UP000588098"/>
    </source>
</evidence>
<dbReference type="AlphaFoldDB" id="A0A7W9UYQ0"/>
<dbReference type="RefSeq" id="WP_184572807.1">
    <property type="nucleotide sequence ID" value="NZ_JACHJL010000007.1"/>
</dbReference>
<accession>A0A7W9UYQ0</accession>
<evidence type="ECO:0000256" key="11">
    <source>
        <dbReference type="ARBA" id="ARBA00045497"/>
    </source>
</evidence>
<dbReference type="FunFam" id="1.20.58.340:FF:000004">
    <property type="entry name" value="Magnesium transport protein CorA"/>
    <property type="match status" value="1"/>
</dbReference>
<keyword evidence="5 13" id="KW-0812">Transmembrane</keyword>
<dbReference type="Gene3D" id="3.30.460.20">
    <property type="entry name" value="CorA soluble domain-like"/>
    <property type="match status" value="1"/>
</dbReference>
<dbReference type="InterPro" id="IPR045863">
    <property type="entry name" value="CorA_TM1_TM2"/>
</dbReference>
<dbReference type="InterPro" id="IPR002523">
    <property type="entry name" value="MgTranspt_CorA/ZnTranspt_ZntB"/>
</dbReference>
<protein>
    <submittedName>
        <fullName evidence="14">Magnesium transporter</fullName>
    </submittedName>
</protein>
<feature type="transmembrane region" description="Helical" evidence="13">
    <location>
        <begin position="360"/>
        <end position="379"/>
    </location>
</feature>
<evidence type="ECO:0000256" key="4">
    <source>
        <dbReference type="ARBA" id="ARBA00022475"/>
    </source>
</evidence>
<dbReference type="GO" id="GO:0005886">
    <property type="term" value="C:plasma membrane"/>
    <property type="evidence" value="ECO:0007669"/>
    <property type="project" value="UniProtKB-SubCell"/>
</dbReference>
<comment type="catalytic activity">
    <reaction evidence="10">
        <text>Mg(2+)(in) = Mg(2+)(out)</text>
        <dbReference type="Rhea" id="RHEA:29827"/>
        <dbReference type="ChEBI" id="CHEBI:18420"/>
    </reaction>
</comment>
<comment type="similarity">
    <text evidence="2">Belongs to the CorA metal ion transporter (MIT) (TC 1.A.35) family.</text>
</comment>
<sequence length="417" mass="46300">MAERRARTPLSAKNARRIAQQNASQTAGNTPQPTAHEPQSPTKRHSWLRSAAGRPATTPPAPPNASNSEEAAQDSTETQSPIDAALYRDGLRVGSPSTLADTFRELREQHGGMAWIDLHRPSEEELFSIAAEFDLHKLAIEDALEAHQRPKLERYGETLFVVLRAARYLDAPEEVDFGELHLFVGPDFVITVRHGAAPDLSAARARMEATPDLLALGPEAVLYAILDAVVDGYAPVVEGVQIDLDEIETEVFRGDPEVSRRIYELSREMVEFQRAASPLVGMLQALMAGFDKYRTNEELQRYLRDVADHVTHTSERVDGFRSALTDILAVNATLVTQQQNAEMRALAEAGFEQNEEIKKISSWAAILFAPTLVGTIYGMNFDHMPELHWVGGYPFAIALMGIVCASLYVIFKRRDWL</sequence>
<evidence type="ECO:0000256" key="13">
    <source>
        <dbReference type="SAM" id="Phobius"/>
    </source>
</evidence>
<keyword evidence="7 13" id="KW-1133">Transmembrane helix</keyword>
<dbReference type="PANTHER" id="PTHR46494:SF1">
    <property type="entry name" value="CORA FAMILY METAL ION TRANSPORTER (EUROFUNG)"/>
    <property type="match status" value="1"/>
</dbReference>
<keyword evidence="6" id="KW-0460">Magnesium</keyword>
<dbReference type="GO" id="GO:0015087">
    <property type="term" value="F:cobalt ion transmembrane transporter activity"/>
    <property type="evidence" value="ECO:0007669"/>
    <property type="project" value="TreeGrafter"/>
</dbReference>
<feature type="transmembrane region" description="Helical" evidence="13">
    <location>
        <begin position="391"/>
        <end position="411"/>
    </location>
</feature>
<gene>
    <name evidence="14" type="ORF">FHS42_003258</name>
</gene>
<keyword evidence="4" id="KW-1003">Cell membrane</keyword>
<evidence type="ECO:0000256" key="12">
    <source>
        <dbReference type="SAM" id="MobiDB-lite"/>
    </source>
</evidence>
<dbReference type="GO" id="GO:0000287">
    <property type="term" value="F:magnesium ion binding"/>
    <property type="evidence" value="ECO:0007669"/>
    <property type="project" value="TreeGrafter"/>
</dbReference>
<comment type="subcellular location">
    <subcellularLocation>
        <location evidence="1">Cell membrane</location>
        <topology evidence="1">Multi-pass membrane protein</topology>
    </subcellularLocation>
</comment>
<evidence type="ECO:0000256" key="5">
    <source>
        <dbReference type="ARBA" id="ARBA00022692"/>
    </source>
</evidence>
<dbReference type="SUPFAM" id="SSF144083">
    <property type="entry name" value="Magnesium transport protein CorA, transmembrane region"/>
    <property type="match status" value="1"/>
</dbReference>
<dbReference type="GO" id="GO:0015095">
    <property type="term" value="F:magnesium ion transmembrane transporter activity"/>
    <property type="evidence" value="ECO:0007669"/>
    <property type="project" value="TreeGrafter"/>
</dbReference>
<dbReference type="PANTHER" id="PTHR46494">
    <property type="entry name" value="CORA FAMILY METAL ION TRANSPORTER (EUROFUNG)"/>
    <property type="match status" value="1"/>
</dbReference>
<dbReference type="Proteomes" id="UP000588098">
    <property type="component" value="Unassembled WGS sequence"/>
</dbReference>
<evidence type="ECO:0000256" key="9">
    <source>
        <dbReference type="ARBA" id="ARBA00023136"/>
    </source>
</evidence>
<dbReference type="Pfam" id="PF01544">
    <property type="entry name" value="CorA"/>
    <property type="match status" value="1"/>
</dbReference>
<dbReference type="SUPFAM" id="SSF143865">
    <property type="entry name" value="CorA soluble domain-like"/>
    <property type="match status" value="1"/>
</dbReference>
<feature type="region of interest" description="Disordered" evidence="12">
    <location>
        <begin position="1"/>
        <end position="79"/>
    </location>
</feature>
<keyword evidence="3" id="KW-0813">Transport</keyword>
<name>A0A7W9UYQ0_9ACTN</name>
<keyword evidence="9 13" id="KW-0472">Membrane</keyword>
<proteinExistence type="inferred from homology"/>
<dbReference type="CDD" id="cd12830">
    <property type="entry name" value="MtCorA-like"/>
    <property type="match status" value="1"/>
</dbReference>
<dbReference type="Gene3D" id="1.20.58.340">
    <property type="entry name" value="Magnesium transport protein CorA, transmembrane region"/>
    <property type="match status" value="2"/>
</dbReference>
<dbReference type="GO" id="GO:0050897">
    <property type="term" value="F:cobalt ion binding"/>
    <property type="evidence" value="ECO:0007669"/>
    <property type="project" value="TreeGrafter"/>
</dbReference>
<evidence type="ECO:0000256" key="2">
    <source>
        <dbReference type="ARBA" id="ARBA00009765"/>
    </source>
</evidence>
<evidence type="ECO:0000256" key="1">
    <source>
        <dbReference type="ARBA" id="ARBA00004651"/>
    </source>
</evidence>
<evidence type="ECO:0000256" key="8">
    <source>
        <dbReference type="ARBA" id="ARBA00023065"/>
    </source>
</evidence>
<organism evidence="14 15">
    <name type="scientific">Streptomyces zagrosensis</name>
    <dbReference type="NCBI Taxonomy" id="1042984"/>
    <lineage>
        <taxon>Bacteria</taxon>
        <taxon>Bacillati</taxon>
        <taxon>Actinomycetota</taxon>
        <taxon>Actinomycetes</taxon>
        <taxon>Kitasatosporales</taxon>
        <taxon>Streptomycetaceae</taxon>
        <taxon>Streptomyces</taxon>
    </lineage>
</organism>
<keyword evidence="15" id="KW-1185">Reference proteome</keyword>
<evidence type="ECO:0000313" key="14">
    <source>
        <dbReference type="EMBL" id="MBB5936183.1"/>
    </source>
</evidence>
<comment type="caution">
    <text evidence="14">The sequence shown here is derived from an EMBL/GenBank/DDBJ whole genome shotgun (WGS) entry which is preliminary data.</text>
</comment>
<feature type="compositionally biased region" description="Polar residues" evidence="12">
    <location>
        <begin position="19"/>
        <end position="41"/>
    </location>
</feature>
<comment type="function">
    <text evidence="11">Mediates influx of magnesium ions. Alternates between open and closed states. Activated by low cytoplasmic Mg(2+) levels. Inactive when cytoplasmic Mg(2+) levels are high.</text>
</comment>
<evidence type="ECO:0000256" key="3">
    <source>
        <dbReference type="ARBA" id="ARBA00022448"/>
    </source>
</evidence>
<evidence type="ECO:0000256" key="10">
    <source>
        <dbReference type="ARBA" id="ARBA00034269"/>
    </source>
</evidence>
<dbReference type="InterPro" id="IPR045861">
    <property type="entry name" value="CorA_cytoplasmic_dom"/>
</dbReference>